<dbReference type="InterPro" id="IPR023210">
    <property type="entry name" value="NADP_OxRdtase_dom"/>
</dbReference>
<dbReference type="EMBL" id="FUEG01000003">
    <property type="protein sequence ID" value="SJL01538.1"/>
    <property type="molecule type" value="Genomic_DNA"/>
</dbReference>
<dbReference type="GO" id="GO:0005829">
    <property type="term" value="C:cytosol"/>
    <property type="evidence" value="ECO:0007669"/>
    <property type="project" value="TreeGrafter"/>
</dbReference>
<dbReference type="SUPFAM" id="SSF51430">
    <property type="entry name" value="NAD(P)-linked oxidoreductase"/>
    <property type="match status" value="1"/>
</dbReference>
<organism evidence="2 3">
    <name type="scientific">Armillaria ostoyae</name>
    <name type="common">Armillaria root rot fungus</name>
    <dbReference type="NCBI Taxonomy" id="47428"/>
    <lineage>
        <taxon>Eukaryota</taxon>
        <taxon>Fungi</taxon>
        <taxon>Dikarya</taxon>
        <taxon>Basidiomycota</taxon>
        <taxon>Agaricomycotina</taxon>
        <taxon>Agaricomycetes</taxon>
        <taxon>Agaricomycetidae</taxon>
        <taxon>Agaricales</taxon>
        <taxon>Marasmiineae</taxon>
        <taxon>Physalacriaceae</taxon>
        <taxon>Armillaria</taxon>
    </lineage>
</organism>
<dbReference type="STRING" id="47428.A0A284QYJ7"/>
<dbReference type="OrthoDB" id="5286008at2759"/>
<dbReference type="GO" id="GO:0045290">
    <property type="term" value="F:D-arabinose 1-dehydrogenase [NAD(P)+] activity"/>
    <property type="evidence" value="ECO:0007669"/>
    <property type="project" value="TreeGrafter"/>
</dbReference>
<dbReference type="Proteomes" id="UP000219338">
    <property type="component" value="Unassembled WGS sequence"/>
</dbReference>
<dbReference type="PANTHER" id="PTHR42686">
    <property type="entry name" value="GH17980P-RELATED"/>
    <property type="match status" value="1"/>
</dbReference>
<evidence type="ECO:0000313" key="2">
    <source>
        <dbReference type="EMBL" id="SJL01538.1"/>
    </source>
</evidence>
<name>A0A284QYJ7_ARMOS</name>
<gene>
    <name evidence="2" type="ORF">ARMOST_04860</name>
</gene>
<reference evidence="3" key="1">
    <citation type="journal article" date="2017" name="Nat. Ecol. Evol.">
        <title>Genome expansion and lineage-specific genetic innovations in the forest pathogenic fungi Armillaria.</title>
        <authorList>
            <person name="Sipos G."/>
            <person name="Prasanna A.N."/>
            <person name="Walter M.C."/>
            <person name="O'Connor E."/>
            <person name="Balint B."/>
            <person name="Krizsan K."/>
            <person name="Kiss B."/>
            <person name="Hess J."/>
            <person name="Varga T."/>
            <person name="Slot J."/>
            <person name="Riley R."/>
            <person name="Boka B."/>
            <person name="Rigling D."/>
            <person name="Barry K."/>
            <person name="Lee J."/>
            <person name="Mihaltcheva S."/>
            <person name="LaButti K."/>
            <person name="Lipzen A."/>
            <person name="Waldron R."/>
            <person name="Moloney N.M."/>
            <person name="Sperisen C."/>
            <person name="Kredics L."/>
            <person name="Vagvoelgyi C."/>
            <person name="Patrignani A."/>
            <person name="Fitzpatrick D."/>
            <person name="Nagy I."/>
            <person name="Doyle S."/>
            <person name="Anderson J.B."/>
            <person name="Grigoriev I.V."/>
            <person name="Gueldener U."/>
            <person name="Muensterkoetter M."/>
            <person name="Nagy L.G."/>
        </authorList>
    </citation>
    <scope>NUCLEOTIDE SEQUENCE [LARGE SCALE GENOMIC DNA]</scope>
    <source>
        <strain evidence="3">C18/9</strain>
    </source>
</reference>
<evidence type="ECO:0000313" key="3">
    <source>
        <dbReference type="Proteomes" id="UP000219338"/>
    </source>
</evidence>
<dbReference type="Gene3D" id="3.20.20.100">
    <property type="entry name" value="NADP-dependent oxidoreductase domain"/>
    <property type="match status" value="1"/>
</dbReference>
<dbReference type="InterPro" id="IPR036812">
    <property type="entry name" value="NAD(P)_OxRdtase_dom_sf"/>
</dbReference>
<dbReference type="Pfam" id="PF00248">
    <property type="entry name" value="Aldo_ket_red"/>
    <property type="match status" value="1"/>
</dbReference>
<evidence type="ECO:0000259" key="1">
    <source>
        <dbReference type="Pfam" id="PF00248"/>
    </source>
</evidence>
<dbReference type="GO" id="GO:0070485">
    <property type="term" value="P:dehydro-D-arabinono-1,4-lactone biosynthetic process"/>
    <property type="evidence" value="ECO:0007669"/>
    <property type="project" value="TreeGrafter"/>
</dbReference>
<dbReference type="OMA" id="FPRSSYK"/>
<dbReference type="AlphaFoldDB" id="A0A284QYJ7"/>
<proteinExistence type="predicted"/>
<sequence>MSTEPIPDDVEDVPITGSPIILIKGPLALPALIFGAGSFSNQYNTDDHLESYVPLRAVRLALRYGIRAFDTSIYYGPSEIVLGKALQVIKSEFPRSSYKLMTKCGRISANDFDYTPGHIRRSIQRSLERLQTNYLDTVYLHDTEFVCTPVMPTETGYHATALGEAREAYGLAEGQESVVRGEGDQKILDAYAELSKMKEEGLIKHIGITGYPLPVLLRLALLILHNPPYKPVDVILSYSHLTLQDSTFLKFAPHLRERAKVGQLVVASPFSMGLLTSRPPPPWHPSPEAMRKVTADVREDVGDLPDLALRYSMRKCGIDFPLVVGFSNPREVHASAKVWRQAREEIDDSDRLEREERAREIFQQAGYQDWSWASP</sequence>
<keyword evidence="3" id="KW-1185">Reference proteome</keyword>
<accession>A0A284QYJ7</accession>
<dbReference type="InterPro" id="IPR020471">
    <property type="entry name" value="AKR"/>
</dbReference>
<feature type="domain" description="NADP-dependent oxidoreductase" evidence="1">
    <location>
        <begin position="32"/>
        <end position="343"/>
    </location>
</feature>
<protein>
    <recommendedName>
        <fullName evidence="1">NADP-dependent oxidoreductase domain-containing protein</fullName>
    </recommendedName>
</protein>
<dbReference type="PANTHER" id="PTHR42686:SF1">
    <property type="entry name" value="GH17980P-RELATED"/>
    <property type="match status" value="1"/>
</dbReference>